<dbReference type="RefSeq" id="XP_069226702.1">
    <property type="nucleotide sequence ID" value="XM_069376360.1"/>
</dbReference>
<reference evidence="3 4" key="1">
    <citation type="journal article" date="2020" name="Microbiol. Resour. Announc.">
        <title>Draft Genome Sequence of a Cladosporium Species Isolated from the Mesophotic Ascidian Didemnum maculosum.</title>
        <authorList>
            <person name="Gioti A."/>
            <person name="Siaperas R."/>
            <person name="Nikolaivits E."/>
            <person name="Le Goff G."/>
            <person name="Ouazzani J."/>
            <person name="Kotoulas G."/>
            <person name="Topakas E."/>
        </authorList>
    </citation>
    <scope>NUCLEOTIDE SEQUENCE [LARGE SCALE GENOMIC DNA]</scope>
    <source>
        <strain evidence="3 4">TM138-S3</strain>
    </source>
</reference>
<evidence type="ECO:0000313" key="4">
    <source>
        <dbReference type="Proteomes" id="UP000803884"/>
    </source>
</evidence>
<evidence type="ECO:0000259" key="2">
    <source>
        <dbReference type="Pfam" id="PF26534"/>
    </source>
</evidence>
<name>A0AB34KJ58_9PEZI</name>
<feature type="domain" description="NTF2-like" evidence="2">
    <location>
        <begin position="50"/>
        <end position="200"/>
    </location>
</feature>
<accession>A0AB34KJ58</accession>
<proteinExistence type="predicted"/>
<protein>
    <recommendedName>
        <fullName evidence="2">NTF2-like domain-containing protein</fullName>
    </recommendedName>
</protein>
<keyword evidence="4" id="KW-1185">Reference proteome</keyword>
<comment type="caution">
    <text evidence="3">The sequence shown here is derived from an EMBL/GenBank/DDBJ whole genome shotgun (WGS) entry which is preliminary data.</text>
</comment>
<evidence type="ECO:0000256" key="1">
    <source>
        <dbReference type="SAM" id="SignalP"/>
    </source>
</evidence>
<gene>
    <name evidence="3" type="ORF">WHR41_07756</name>
</gene>
<dbReference type="InterPro" id="IPR058645">
    <property type="entry name" value="NTF2-like_dom_7"/>
</dbReference>
<keyword evidence="1" id="KW-0732">Signal</keyword>
<evidence type="ECO:0000313" key="3">
    <source>
        <dbReference type="EMBL" id="KAL1583595.1"/>
    </source>
</evidence>
<dbReference type="EMBL" id="JAAQHG020000033">
    <property type="protein sequence ID" value="KAL1583595.1"/>
    <property type="molecule type" value="Genomic_DNA"/>
</dbReference>
<organism evidence="3 4">
    <name type="scientific">Cladosporium halotolerans</name>
    <dbReference type="NCBI Taxonomy" id="1052096"/>
    <lineage>
        <taxon>Eukaryota</taxon>
        <taxon>Fungi</taxon>
        <taxon>Dikarya</taxon>
        <taxon>Ascomycota</taxon>
        <taxon>Pezizomycotina</taxon>
        <taxon>Dothideomycetes</taxon>
        <taxon>Dothideomycetidae</taxon>
        <taxon>Cladosporiales</taxon>
        <taxon>Cladosporiaceae</taxon>
        <taxon>Cladosporium</taxon>
    </lineage>
</organism>
<dbReference type="Pfam" id="PF26534">
    <property type="entry name" value="NTF2_7"/>
    <property type="match status" value="1"/>
</dbReference>
<feature type="chain" id="PRO_5044274134" description="NTF2-like domain-containing protein" evidence="1">
    <location>
        <begin position="20"/>
        <end position="222"/>
    </location>
</feature>
<dbReference type="GeneID" id="96009198"/>
<dbReference type="Proteomes" id="UP000803884">
    <property type="component" value="Unassembled WGS sequence"/>
</dbReference>
<feature type="signal peptide" evidence="1">
    <location>
        <begin position="1"/>
        <end position="19"/>
    </location>
</feature>
<sequence>MRAVAIVAVATALVSTAMAAPAPGRKGAWGWGRPGAWHRKKGYGHGKGDQCLSDEDAAEVASVFQQLIQGYTLELTEEALTVDFEDYSSAVNIIRNRGGEAPFPVDAITFKSREEFSANHGKQPNIPFETLNVFHGCNSTSVRWKTVRSGNGQPNEQAVIPVIGTAILETIPDEENSFGWRIKTLFSEFNTAAWLVNNGVFTPNSTLTPPPAEPWVNPNKAA</sequence>
<dbReference type="AlphaFoldDB" id="A0AB34KJ58"/>